<dbReference type="SUPFAM" id="SSF53098">
    <property type="entry name" value="Ribonuclease H-like"/>
    <property type="match status" value="1"/>
</dbReference>
<gene>
    <name evidence="3" type="ORF">CXB51_035503</name>
</gene>
<dbReference type="Proteomes" id="UP000701853">
    <property type="component" value="Chromosome 13"/>
</dbReference>
<proteinExistence type="predicted"/>
<dbReference type="GO" id="GO:0004190">
    <property type="term" value="F:aspartic-type endopeptidase activity"/>
    <property type="evidence" value="ECO:0007669"/>
    <property type="project" value="UniProtKB-KW"/>
</dbReference>
<dbReference type="GO" id="GO:0003676">
    <property type="term" value="F:nucleic acid binding"/>
    <property type="evidence" value="ECO:0007669"/>
    <property type="project" value="InterPro"/>
</dbReference>
<evidence type="ECO:0000256" key="1">
    <source>
        <dbReference type="ARBA" id="ARBA00022750"/>
    </source>
</evidence>
<dbReference type="GO" id="GO:0015074">
    <property type="term" value="P:DNA integration"/>
    <property type="evidence" value="ECO:0007669"/>
    <property type="project" value="InterPro"/>
</dbReference>
<dbReference type="Gene3D" id="3.30.420.10">
    <property type="entry name" value="Ribonuclease H-like superfamily/Ribonuclease H"/>
    <property type="match status" value="1"/>
</dbReference>
<dbReference type="CDD" id="cd09272">
    <property type="entry name" value="RNase_HI_RT_Ty1"/>
    <property type="match status" value="1"/>
</dbReference>
<dbReference type="Pfam" id="PF22936">
    <property type="entry name" value="Pol_BBD"/>
    <property type="match status" value="1"/>
</dbReference>
<dbReference type="PANTHER" id="PTHR11439">
    <property type="entry name" value="GAG-POL-RELATED RETROTRANSPOSON"/>
    <property type="match status" value="1"/>
</dbReference>
<dbReference type="Pfam" id="PF07727">
    <property type="entry name" value="RVT_2"/>
    <property type="match status" value="1"/>
</dbReference>
<name>A0A8J6CJZ5_9ROSI</name>
<dbReference type="Pfam" id="PF14223">
    <property type="entry name" value="Retrotran_gag_2"/>
    <property type="match status" value="1"/>
</dbReference>
<dbReference type="InterPro" id="IPR025724">
    <property type="entry name" value="GAG-pre-integrase_dom"/>
</dbReference>
<sequence length="1558" mass="171593">MDPSIASSTGGATTSFSSSRLVHSFPRHETVKLDETNYVQWQHQVRLIVEGYDLQGFLDGSIPTSPKVVATPEGTLTPNPDAILFHQQDKLLASWLLSTVTSSLLSYFISTKTASDIWSAASHLFVASSIEKVSQIRHDLHAIRKGGSTVKEYVSRIKTLCALLEASGLAVSEAEKVEVLLGGLSSDFDSVFMLVSVTSEPLPFQKLVDVLMAFENRQTRAARDVSMVAHVVEAPAAVAEYESRGVRGGQSSTGSRGGRGFRPRVQCQICNQLGHVEQRCYYRFDREFDTSFFDRDPLAVGGESRPRAFTPVQRVDGGQWVWQHHSATPAFGSAQPGQQSGGQYVSAGYPGGPYAPRVYAPGSYTRPSRPVVDRGAQYGMGPMQYAPRPNLVSRMPEPHGLPAQCHGQVPGAQPVPQDSPGSPVVNLVGVPTVPPEVLWRTKPRARVFDVDNSQDIGLPRIPDFHASDFSDTSRYDSSYGSVDPYVPTPVGTTSWYPDSGASHHVCQNATDLDATTPYSGTSELLMGNGVSSKILSVGNMVLSSNSKLLRLTNVLCVPSIRKNLLSVSQYANDNDVFFEFHPSYCVIKDIKTQAILLRGQVRDGLYHFSVASPVSSDPVAVVHNVDVQRSSLISDDFTLWHHRLGHPSARIVNDVLNKCEIVTNTKTLSNVCIACQKGKSHKLPFSRSSTEYVELFELVVTDLWGPASVNCAGNLYYVSFVDMYSRFTWKLVATQFGKQIKKFQSDWGGKFRAFASVLADQGILHRLSCPHTSEQNGVAERKHRHIVETGLTLLAQANLPMKYWGYAFSSAVHLINRLPTSVLQGQSPYQKLYGCAPQYDHLRIFGCCCFPYLRPFLRNKLDFRSQPCTFLGYSSQHKGYFCLTPEEKVIVSCHVVFDERRFLFLPPVSTSAASSMQTVTYVPLVRSFSSPPPDTLVGSLQVSGVSSPSPVPDFACANVHSDSGSPSASCSLTVAVDLESRAIVVSNEQSNCPSTSVSSEQSTPVPVSCVPSGNTHPMVTQSKAGIFKPKVFTAVAVDFEPCSIDEALAHPDWKVAIQAEFDALLANSTWDLVPSPPRRRAIGCKWLFKIKRNPDGSVNRRKARLVAKGCSHIPGCDFTETFSPVVKPATIRVILSIAVAKRWSLRQVDVNNAFLNGDLDNEVFMQQPPGFVQYDSAGQPFVCRLKKALYGLRQAPRAWFDKLKWFLVSIGFVVSNSDASLFIRITSDSILYVLVYVDDIIITGSVSSVITKFIDQLNAAFALKDMGDLHYFLGIEVTRSSTGCLHLRQKKYIRDLLTRSSLSNAKPVHTPMIYSSRLSKSYGDPLSDHTEYRSLAGALQYVVLTRPDIAYAVNRICQFMHTPSTVHMVALKRILRYLCGTLDYGVVFRPSSRLSLVGYADANWGLDFDDRRSTSGYCVYFGYSPVSWCSKKQQVVSRSTAEAEYQSLAAATSDVTWLLSLLQELQFSSVDTPTIWCDSSSAVAVAANPILHSKFKHVELDLFFVREKVAAGTIIVGEVPACDEVADIFTKPLFLASFTRFRQFLRAFPVEKLDACES</sequence>
<organism evidence="3 4">
    <name type="scientific">Gossypium anomalum</name>
    <dbReference type="NCBI Taxonomy" id="47600"/>
    <lineage>
        <taxon>Eukaryota</taxon>
        <taxon>Viridiplantae</taxon>
        <taxon>Streptophyta</taxon>
        <taxon>Embryophyta</taxon>
        <taxon>Tracheophyta</taxon>
        <taxon>Spermatophyta</taxon>
        <taxon>Magnoliopsida</taxon>
        <taxon>eudicotyledons</taxon>
        <taxon>Gunneridae</taxon>
        <taxon>Pentapetalae</taxon>
        <taxon>rosids</taxon>
        <taxon>malvids</taxon>
        <taxon>Malvales</taxon>
        <taxon>Malvaceae</taxon>
        <taxon>Malvoideae</taxon>
        <taxon>Gossypium</taxon>
    </lineage>
</organism>
<dbReference type="SUPFAM" id="SSF56672">
    <property type="entry name" value="DNA/RNA polymerases"/>
    <property type="match status" value="1"/>
</dbReference>
<feature type="domain" description="Integrase catalytic" evidence="2">
    <location>
        <begin position="741"/>
        <end position="836"/>
    </location>
</feature>
<dbReference type="PROSITE" id="PS50994">
    <property type="entry name" value="INTEGRASE"/>
    <property type="match status" value="1"/>
</dbReference>
<protein>
    <recommendedName>
        <fullName evidence="2">Integrase catalytic domain-containing protein</fullName>
    </recommendedName>
</protein>
<evidence type="ECO:0000313" key="3">
    <source>
        <dbReference type="EMBL" id="KAG8473691.1"/>
    </source>
</evidence>
<dbReference type="InterPro" id="IPR001584">
    <property type="entry name" value="Integrase_cat-core"/>
</dbReference>
<keyword evidence="4" id="KW-1185">Reference proteome</keyword>
<evidence type="ECO:0000313" key="4">
    <source>
        <dbReference type="Proteomes" id="UP000701853"/>
    </source>
</evidence>
<comment type="caution">
    <text evidence="3">The sequence shown here is derived from an EMBL/GenBank/DDBJ whole genome shotgun (WGS) entry which is preliminary data.</text>
</comment>
<evidence type="ECO:0000259" key="2">
    <source>
        <dbReference type="PROSITE" id="PS50994"/>
    </source>
</evidence>
<reference evidence="3 4" key="1">
    <citation type="journal article" date="2021" name="bioRxiv">
        <title>The Gossypium anomalum genome as a resource for cotton improvement and evolutionary analysis of hybrid incompatibility.</title>
        <authorList>
            <person name="Grover C.E."/>
            <person name="Yuan D."/>
            <person name="Arick M.A."/>
            <person name="Miller E.R."/>
            <person name="Hu G."/>
            <person name="Peterson D.G."/>
            <person name="Wendel J.F."/>
            <person name="Udall J.A."/>
        </authorList>
    </citation>
    <scope>NUCLEOTIDE SEQUENCE [LARGE SCALE GENOMIC DNA]</scope>
    <source>
        <strain evidence="3">JFW-Udall</strain>
        <tissue evidence="3">Leaf</tissue>
    </source>
</reference>
<keyword evidence="1" id="KW-0645">Protease</keyword>
<dbReference type="InterPro" id="IPR057670">
    <property type="entry name" value="SH3_retrovirus"/>
</dbReference>
<dbReference type="InterPro" id="IPR036397">
    <property type="entry name" value="RNaseH_sf"/>
</dbReference>
<dbReference type="OrthoDB" id="414945at2759"/>
<dbReference type="Pfam" id="PF13976">
    <property type="entry name" value="gag_pre-integrs"/>
    <property type="match status" value="1"/>
</dbReference>
<keyword evidence="1" id="KW-0378">Hydrolase</keyword>
<dbReference type="InterPro" id="IPR043502">
    <property type="entry name" value="DNA/RNA_pol_sf"/>
</dbReference>
<dbReference type="PANTHER" id="PTHR11439:SF467">
    <property type="entry name" value="INTEGRASE CATALYTIC DOMAIN-CONTAINING PROTEIN"/>
    <property type="match status" value="1"/>
</dbReference>
<keyword evidence="1" id="KW-0064">Aspartyl protease</keyword>
<dbReference type="InterPro" id="IPR012337">
    <property type="entry name" value="RNaseH-like_sf"/>
</dbReference>
<accession>A0A8J6CJZ5</accession>
<dbReference type="Pfam" id="PF25597">
    <property type="entry name" value="SH3_retrovirus"/>
    <property type="match status" value="1"/>
</dbReference>
<dbReference type="InterPro" id="IPR054722">
    <property type="entry name" value="PolX-like_BBD"/>
</dbReference>
<dbReference type="InterPro" id="IPR013103">
    <property type="entry name" value="RVT_2"/>
</dbReference>
<dbReference type="EMBL" id="JAHUZN010000013">
    <property type="protein sequence ID" value="KAG8473691.1"/>
    <property type="molecule type" value="Genomic_DNA"/>
</dbReference>